<gene>
    <name evidence="13" type="ORF">PHYEVI_LOCUS6714</name>
</gene>
<feature type="transmembrane region" description="Helical" evidence="11">
    <location>
        <begin position="264"/>
        <end position="282"/>
    </location>
</feature>
<keyword evidence="7 11" id="KW-1133">Transmembrane helix</keyword>
<dbReference type="GO" id="GO:0015293">
    <property type="term" value="F:symporter activity"/>
    <property type="evidence" value="ECO:0007669"/>
    <property type="project" value="UniProtKB-KW"/>
</dbReference>
<dbReference type="OrthoDB" id="75720at2759"/>
<dbReference type="SMART" id="SM00679">
    <property type="entry name" value="CTNS"/>
    <property type="match status" value="2"/>
</dbReference>
<dbReference type="NCBIfam" id="TIGR00951">
    <property type="entry name" value="2A43"/>
    <property type="match status" value="1"/>
</dbReference>
<keyword evidence="5" id="KW-0677">Repeat</keyword>
<feature type="transmembrane region" description="Helical" evidence="11">
    <location>
        <begin position="128"/>
        <end position="149"/>
    </location>
</feature>
<dbReference type="GO" id="GO:0015184">
    <property type="term" value="F:L-cystine transmembrane transporter activity"/>
    <property type="evidence" value="ECO:0007669"/>
    <property type="project" value="TreeGrafter"/>
</dbReference>
<evidence type="ECO:0000256" key="1">
    <source>
        <dbReference type="ARBA" id="ARBA00004155"/>
    </source>
</evidence>
<evidence type="ECO:0000256" key="12">
    <source>
        <dbReference type="SAM" id="SignalP"/>
    </source>
</evidence>
<comment type="catalytic activity">
    <reaction evidence="10">
        <text>L-cystine(out) + H(+)(out) = L-cystine(in) + H(+)(in)</text>
        <dbReference type="Rhea" id="RHEA:66172"/>
        <dbReference type="ChEBI" id="CHEBI:15378"/>
        <dbReference type="ChEBI" id="CHEBI:35491"/>
    </reaction>
    <physiologicalReaction direction="left-to-right" evidence="10">
        <dbReference type="Rhea" id="RHEA:66173"/>
    </physiologicalReaction>
</comment>
<keyword evidence="8 11" id="KW-0472">Membrane</keyword>
<feature type="transmembrane region" description="Helical" evidence="11">
    <location>
        <begin position="238"/>
        <end position="258"/>
    </location>
</feature>
<evidence type="ECO:0000313" key="13">
    <source>
        <dbReference type="EMBL" id="CAG9860359.1"/>
    </source>
</evidence>
<evidence type="ECO:0000256" key="11">
    <source>
        <dbReference type="SAM" id="Phobius"/>
    </source>
</evidence>
<sequence length="366" mass="41980">MKVVLGIYLIICLKGLFTPTLCDASISTHDIQLKLHNTYVFTLDFKNQSTADEIVTLEVQHKDILKLNRSEFNVSDYVNTVLPVQVTAVGAGHSDIYANSTTNKTDLRDIYLRVTVFKNDGLNTFSSVIGWIYFVAWSISFYPQIYINWKRKSVVGLNFDFIALNIVGFCLYSLFNLGLFYIPEIKDEYSHRYPRGLNPVKTNDIVFSVHAACATLLTIIQCSLYERNEQRVSTTARTILGIFGVFILISIIISAAGVIHWLDFLYYCSYVKLTITLIKYVPQAYMNYKRKSTIGWSIGNIFLDFTGGMLSMLQMIVDSYNYDDWVSIFGDPTKFGLGLFSVAFDIFFIIQHYVLYRHSNYETDYK</sequence>
<dbReference type="Pfam" id="PF04193">
    <property type="entry name" value="PQ-loop"/>
    <property type="match status" value="2"/>
</dbReference>
<evidence type="ECO:0000256" key="9">
    <source>
        <dbReference type="ARBA" id="ARBA00023228"/>
    </source>
</evidence>
<feature type="transmembrane region" description="Helical" evidence="11">
    <location>
        <begin position="337"/>
        <end position="356"/>
    </location>
</feature>
<dbReference type="InterPro" id="IPR006603">
    <property type="entry name" value="PQ-loop_rpt"/>
</dbReference>
<keyword evidence="3" id="KW-0813">Transport</keyword>
<feature type="chain" id="PRO_5040365070" description="Cystinosin homolog" evidence="12">
    <location>
        <begin position="25"/>
        <end position="366"/>
    </location>
</feature>
<organism evidence="13 14">
    <name type="scientific">Phyllotreta striolata</name>
    <name type="common">Striped flea beetle</name>
    <name type="synonym">Crioceris striolata</name>
    <dbReference type="NCBI Taxonomy" id="444603"/>
    <lineage>
        <taxon>Eukaryota</taxon>
        <taxon>Metazoa</taxon>
        <taxon>Ecdysozoa</taxon>
        <taxon>Arthropoda</taxon>
        <taxon>Hexapoda</taxon>
        <taxon>Insecta</taxon>
        <taxon>Pterygota</taxon>
        <taxon>Neoptera</taxon>
        <taxon>Endopterygota</taxon>
        <taxon>Coleoptera</taxon>
        <taxon>Polyphaga</taxon>
        <taxon>Cucujiformia</taxon>
        <taxon>Chrysomeloidea</taxon>
        <taxon>Chrysomelidae</taxon>
        <taxon>Galerucinae</taxon>
        <taxon>Alticini</taxon>
        <taxon>Phyllotreta</taxon>
    </lineage>
</organism>
<feature type="signal peptide" evidence="12">
    <location>
        <begin position="1"/>
        <end position="24"/>
    </location>
</feature>
<dbReference type="InterPro" id="IPR005282">
    <property type="entry name" value="LC_transporter"/>
</dbReference>
<keyword evidence="14" id="KW-1185">Reference proteome</keyword>
<dbReference type="FunFam" id="1.20.1280.290:FF:000022">
    <property type="entry name" value="Cystinosin homolog"/>
    <property type="match status" value="1"/>
</dbReference>
<dbReference type="FunFam" id="1.20.1280.290:FF:000016">
    <property type="entry name" value="Cystinosin homolog"/>
    <property type="match status" value="1"/>
</dbReference>
<accession>A0A9N9TP36</accession>
<evidence type="ECO:0000313" key="14">
    <source>
        <dbReference type="Proteomes" id="UP001153712"/>
    </source>
</evidence>
<proteinExistence type="inferred from homology"/>
<dbReference type="PANTHER" id="PTHR13131:SF5">
    <property type="entry name" value="CYSTINOSIN"/>
    <property type="match status" value="1"/>
</dbReference>
<evidence type="ECO:0000256" key="2">
    <source>
        <dbReference type="ARBA" id="ARBA00006855"/>
    </source>
</evidence>
<evidence type="ECO:0000256" key="4">
    <source>
        <dbReference type="ARBA" id="ARBA00022692"/>
    </source>
</evidence>
<evidence type="ECO:0000256" key="7">
    <source>
        <dbReference type="ARBA" id="ARBA00022989"/>
    </source>
</evidence>
<feature type="transmembrane region" description="Helical" evidence="11">
    <location>
        <begin position="294"/>
        <end position="317"/>
    </location>
</feature>
<comment type="similarity">
    <text evidence="2">Belongs to the cystinosin family.</text>
</comment>
<evidence type="ECO:0000256" key="3">
    <source>
        <dbReference type="ARBA" id="ARBA00022448"/>
    </source>
</evidence>
<keyword evidence="12" id="KW-0732">Signal</keyword>
<evidence type="ECO:0000256" key="6">
    <source>
        <dbReference type="ARBA" id="ARBA00022847"/>
    </source>
</evidence>
<dbReference type="GO" id="GO:0005765">
    <property type="term" value="C:lysosomal membrane"/>
    <property type="evidence" value="ECO:0007669"/>
    <property type="project" value="UniProtKB-SubCell"/>
</dbReference>
<keyword evidence="9" id="KW-0458">Lysosome</keyword>
<dbReference type="EMBL" id="OU900096">
    <property type="protein sequence ID" value="CAG9860359.1"/>
    <property type="molecule type" value="Genomic_DNA"/>
</dbReference>
<dbReference type="Proteomes" id="UP001153712">
    <property type="component" value="Chromosome 3"/>
</dbReference>
<dbReference type="AlphaFoldDB" id="A0A9N9TP36"/>
<feature type="transmembrane region" description="Helical" evidence="11">
    <location>
        <begin position="205"/>
        <end position="226"/>
    </location>
</feature>
<protein>
    <recommendedName>
        <fullName evidence="15">Cystinosin homolog</fullName>
    </recommendedName>
</protein>
<keyword evidence="4 11" id="KW-0812">Transmembrane</keyword>
<feature type="transmembrane region" description="Helical" evidence="11">
    <location>
        <begin position="161"/>
        <end position="182"/>
    </location>
</feature>
<evidence type="ECO:0000256" key="5">
    <source>
        <dbReference type="ARBA" id="ARBA00022737"/>
    </source>
</evidence>
<evidence type="ECO:0000256" key="8">
    <source>
        <dbReference type="ARBA" id="ARBA00023136"/>
    </source>
</evidence>
<evidence type="ECO:0000256" key="10">
    <source>
        <dbReference type="ARBA" id="ARBA00048473"/>
    </source>
</evidence>
<name>A0A9N9TP36_PHYSR</name>
<comment type="subcellular location">
    <subcellularLocation>
        <location evidence="1">Lysosome membrane</location>
        <topology evidence="1">Multi-pass membrane protein</topology>
    </subcellularLocation>
</comment>
<evidence type="ECO:0008006" key="15">
    <source>
        <dbReference type="Google" id="ProtNLM"/>
    </source>
</evidence>
<keyword evidence="6" id="KW-0769">Symport</keyword>
<dbReference type="Gene3D" id="1.20.1280.290">
    <property type="match status" value="2"/>
</dbReference>
<reference evidence="13" key="1">
    <citation type="submission" date="2022-01" db="EMBL/GenBank/DDBJ databases">
        <authorList>
            <person name="King R."/>
        </authorList>
    </citation>
    <scope>NUCLEOTIDE SEQUENCE</scope>
</reference>
<dbReference type="PANTHER" id="PTHR13131">
    <property type="entry name" value="CYSTINOSIN"/>
    <property type="match status" value="1"/>
</dbReference>